<name>A0A934I032_9CORY</name>
<evidence type="ECO:0000313" key="1">
    <source>
        <dbReference type="EMBL" id="MBI8988810.1"/>
    </source>
</evidence>
<reference evidence="1" key="1">
    <citation type="submission" date="2020-12" db="EMBL/GenBank/DDBJ databases">
        <title>Genome public.</title>
        <authorList>
            <person name="Sun Q."/>
        </authorList>
    </citation>
    <scope>NUCLEOTIDE SEQUENCE</scope>
    <source>
        <strain evidence="1">CCM 8863</strain>
    </source>
</reference>
<gene>
    <name evidence="1" type="ORF">JDV75_03420</name>
</gene>
<organism evidence="1 2">
    <name type="scientific">Corynebacterium meridianum</name>
    <dbReference type="NCBI Taxonomy" id="2765363"/>
    <lineage>
        <taxon>Bacteria</taxon>
        <taxon>Bacillati</taxon>
        <taxon>Actinomycetota</taxon>
        <taxon>Actinomycetes</taxon>
        <taxon>Mycobacteriales</taxon>
        <taxon>Corynebacteriaceae</taxon>
        <taxon>Corynebacterium</taxon>
    </lineage>
</organism>
<dbReference type="Proteomes" id="UP000645966">
    <property type="component" value="Unassembled WGS sequence"/>
</dbReference>
<dbReference type="RefSeq" id="WP_198737860.1">
    <property type="nucleotide sequence ID" value="NZ_JAEIOS010000011.1"/>
</dbReference>
<proteinExistence type="predicted"/>
<dbReference type="EMBL" id="JAEIOS010000011">
    <property type="protein sequence ID" value="MBI8988810.1"/>
    <property type="molecule type" value="Genomic_DNA"/>
</dbReference>
<comment type="caution">
    <text evidence="1">The sequence shown here is derived from an EMBL/GenBank/DDBJ whole genome shotgun (WGS) entry which is preliminary data.</text>
</comment>
<accession>A0A934I032</accession>
<protein>
    <submittedName>
        <fullName evidence="1">Uncharacterized protein</fullName>
    </submittedName>
</protein>
<keyword evidence="2" id="KW-1185">Reference proteome</keyword>
<evidence type="ECO:0000313" key="2">
    <source>
        <dbReference type="Proteomes" id="UP000645966"/>
    </source>
</evidence>
<sequence>MICPKCSGDNISIELTQVGGRTAKHGTGLGGHINNMARGTMAVCTVGISNLVWKKSEGTEKAKFKSQKVALCQDCGKHWKVRW</sequence>
<dbReference type="AlphaFoldDB" id="A0A934I032"/>